<dbReference type="Gramene" id="Psat02G0237000-T1">
    <property type="protein sequence ID" value="KAI5435916.1"/>
    <property type="gene ID" value="KIW84_022370"/>
</dbReference>
<evidence type="ECO:0000313" key="3">
    <source>
        <dbReference type="Proteomes" id="UP001058974"/>
    </source>
</evidence>
<evidence type="ECO:0000313" key="2">
    <source>
        <dbReference type="EMBL" id="KAI5435916.1"/>
    </source>
</evidence>
<feature type="compositionally biased region" description="Polar residues" evidence="1">
    <location>
        <begin position="179"/>
        <end position="199"/>
    </location>
</feature>
<dbReference type="AlphaFoldDB" id="A0A9D4YG54"/>
<proteinExistence type="predicted"/>
<dbReference type="EMBL" id="JAMSHJ010000002">
    <property type="protein sequence ID" value="KAI5435916.1"/>
    <property type="molecule type" value="Genomic_DNA"/>
</dbReference>
<dbReference type="Proteomes" id="UP001058974">
    <property type="component" value="Chromosome 2"/>
</dbReference>
<sequence>MGKKTCGSRSFNRCRFVKGYDVWVNHGKDILSPMTINKDTKEQDNSLDDIDGLLEHDDIVISQTKGRRWVKAKTQSHDFSECFKTRALKDDVSIQLQDFSRGPCDTAKRFSEQMRKEENNKKYMKCHVKGQMGASSFELPQVKSSFELARNSNIKLEERKAKHGKSRAPISDVEALGNKKNQPLTSQQFKLSMFATTSNKEPKPKKNVSDNASRTKLPNTLAEKSIEREVSLKRNKGLKIQDP</sequence>
<organism evidence="2 3">
    <name type="scientific">Pisum sativum</name>
    <name type="common">Garden pea</name>
    <name type="synonym">Lathyrus oleraceus</name>
    <dbReference type="NCBI Taxonomy" id="3888"/>
    <lineage>
        <taxon>Eukaryota</taxon>
        <taxon>Viridiplantae</taxon>
        <taxon>Streptophyta</taxon>
        <taxon>Embryophyta</taxon>
        <taxon>Tracheophyta</taxon>
        <taxon>Spermatophyta</taxon>
        <taxon>Magnoliopsida</taxon>
        <taxon>eudicotyledons</taxon>
        <taxon>Gunneridae</taxon>
        <taxon>Pentapetalae</taxon>
        <taxon>rosids</taxon>
        <taxon>fabids</taxon>
        <taxon>Fabales</taxon>
        <taxon>Fabaceae</taxon>
        <taxon>Papilionoideae</taxon>
        <taxon>50 kb inversion clade</taxon>
        <taxon>NPAAA clade</taxon>
        <taxon>Hologalegina</taxon>
        <taxon>IRL clade</taxon>
        <taxon>Fabeae</taxon>
        <taxon>Lathyrus</taxon>
    </lineage>
</organism>
<evidence type="ECO:0000256" key="1">
    <source>
        <dbReference type="SAM" id="MobiDB-lite"/>
    </source>
</evidence>
<comment type="caution">
    <text evidence="2">The sequence shown here is derived from an EMBL/GenBank/DDBJ whole genome shotgun (WGS) entry which is preliminary data.</text>
</comment>
<name>A0A9D4YG54_PEA</name>
<reference evidence="2 3" key="1">
    <citation type="journal article" date="2022" name="Nat. Genet.">
        <title>Improved pea reference genome and pan-genome highlight genomic features and evolutionary characteristics.</title>
        <authorList>
            <person name="Yang T."/>
            <person name="Liu R."/>
            <person name="Luo Y."/>
            <person name="Hu S."/>
            <person name="Wang D."/>
            <person name="Wang C."/>
            <person name="Pandey M.K."/>
            <person name="Ge S."/>
            <person name="Xu Q."/>
            <person name="Li N."/>
            <person name="Li G."/>
            <person name="Huang Y."/>
            <person name="Saxena R.K."/>
            <person name="Ji Y."/>
            <person name="Li M."/>
            <person name="Yan X."/>
            <person name="He Y."/>
            <person name="Liu Y."/>
            <person name="Wang X."/>
            <person name="Xiang C."/>
            <person name="Varshney R.K."/>
            <person name="Ding H."/>
            <person name="Gao S."/>
            <person name="Zong X."/>
        </authorList>
    </citation>
    <scope>NUCLEOTIDE SEQUENCE [LARGE SCALE GENOMIC DNA]</scope>
    <source>
        <strain evidence="2 3">cv. Zhongwan 6</strain>
    </source>
</reference>
<gene>
    <name evidence="2" type="ORF">KIW84_022370</name>
</gene>
<feature type="region of interest" description="Disordered" evidence="1">
    <location>
        <begin position="157"/>
        <end position="243"/>
    </location>
</feature>
<keyword evidence="3" id="KW-1185">Reference proteome</keyword>
<feature type="compositionally biased region" description="Polar residues" evidence="1">
    <location>
        <begin position="209"/>
        <end position="218"/>
    </location>
</feature>
<accession>A0A9D4YG54</accession>
<protein>
    <submittedName>
        <fullName evidence="2">Uncharacterized protein</fullName>
    </submittedName>
</protein>